<reference evidence="2" key="1">
    <citation type="journal article" date="2015" name="PLoS Genet.">
        <title>The dynamic genome and transcriptome of the human fungal pathogen Blastomyces and close relative Emmonsia.</title>
        <authorList>
            <person name="Munoz J.F."/>
            <person name="Gauthier G.M."/>
            <person name="Desjardins C.A."/>
            <person name="Gallo J.E."/>
            <person name="Holder J."/>
            <person name="Sullivan T.D."/>
            <person name="Marty A.J."/>
            <person name="Carmen J.C."/>
            <person name="Chen Z."/>
            <person name="Ding L."/>
            <person name="Gujja S."/>
            <person name="Magrini V."/>
            <person name="Misas E."/>
            <person name="Mitreva M."/>
            <person name="Priest M."/>
            <person name="Saif S."/>
            <person name="Whiston E.A."/>
            <person name="Young S."/>
            <person name="Zeng Q."/>
            <person name="Goldman W.E."/>
            <person name="Mardis E.R."/>
            <person name="Taylor J.W."/>
            <person name="McEwen J.G."/>
            <person name="Clay O.K."/>
            <person name="Klein B.S."/>
            <person name="Cuomo C.A."/>
        </authorList>
    </citation>
    <scope>NUCLEOTIDE SEQUENCE [LARGE SCALE GENOMIC DNA]</scope>
    <source>
        <strain evidence="2">ER-3 / ATCC MYA-2586</strain>
    </source>
</reference>
<proteinExistence type="predicted"/>
<gene>
    <name evidence="1" type="ORF">BDCG_00701</name>
</gene>
<dbReference type="GeneID" id="69023424"/>
<sequence length="186" mass="20756">MYLENIQKWAFGGQRRVSWAGHRCYIHLHLWRHWMAAAMGRKGPIWQDEHFHSAALSRLDNLGILHVITACASLDPQASIDVGVLSTAHWDPAGRGQFLWSSSFHFFFPRDPVAALEVVVLHVTSVGVGLSRQWTTTAISKQVASAPVRRVIDGKFFPGEEFCSSAPLFGASATRADIYCKHHFSS</sequence>
<evidence type="ECO:0000313" key="2">
    <source>
        <dbReference type="Proteomes" id="UP000002039"/>
    </source>
</evidence>
<dbReference type="Proteomes" id="UP000002039">
    <property type="component" value="Unassembled WGS sequence"/>
</dbReference>
<name>A0ABP2EM58_AJEDR</name>
<keyword evidence="2" id="KW-1185">Reference proteome</keyword>
<dbReference type="RefSeq" id="XP_045271993.1">
    <property type="nucleotide sequence ID" value="XM_045416214.1"/>
</dbReference>
<dbReference type="EMBL" id="EQ999973">
    <property type="protein sequence ID" value="EEQ83896.2"/>
    <property type="molecule type" value="Genomic_DNA"/>
</dbReference>
<protein>
    <submittedName>
        <fullName evidence="1">Uncharacterized protein</fullName>
    </submittedName>
</protein>
<evidence type="ECO:0000313" key="1">
    <source>
        <dbReference type="EMBL" id="EEQ83896.2"/>
    </source>
</evidence>
<accession>A0ABP2EM58</accession>
<organism evidence="1 2">
    <name type="scientific">Ajellomyces dermatitidis (strain ER-3 / ATCC MYA-2586)</name>
    <name type="common">Blastomyces dermatitidis</name>
    <dbReference type="NCBI Taxonomy" id="559297"/>
    <lineage>
        <taxon>Eukaryota</taxon>
        <taxon>Fungi</taxon>
        <taxon>Dikarya</taxon>
        <taxon>Ascomycota</taxon>
        <taxon>Pezizomycotina</taxon>
        <taxon>Eurotiomycetes</taxon>
        <taxon>Eurotiomycetidae</taxon>
        <taxon>Onygenales</taxon>
        <taxon>Ajellomycetaceae</taxon>
        <taxon>Blastomyces</taxon>
    </lineage>
</organism>